<keyword evidence="2" id="KW-1185">Reference proteome</keyword>
<evidence type="ECO:0000313" key="2">
    <source>
        <dbReference type="Proteomes" id="UP000583929"/>
    </source>
</evidence>
<dbReference type="AlphaFoldDB" id="A0A7J6H7C2"/>
<sequence length="174" mass="19672">MALAPFSSGREGVLVVWQLETGKKKFLPRIGSPLLYFTDSPDPTLSSISCADNHVHILKMPSMEILKSISGIKVGFRYPFKFLEHTTTPRYGFLMMRLRRVKNSGWLCHSVGSYKKKAMTAAAFSADGSVLDQVMIFHPSLNYVHLFWSPCWKGGLLLLLLPLLNDHFQLRSNQ</sequence>
<dbReference type="Proteomes" id="UP000583929">
    <property type="component" value="Unassembled WGS sequence"/>
</dbReference>
<reference evidence="1 2" key="1">
    <citation type="journal article" date="2020" name="bioRxiv">
        <title>Sequence and annotation of 42 cannabis genomes reveals extensive copy number variation in cannabinoid synthesis and pathogen resistance genes.</title>
        <authorList>
            <person name="Mckernan K.J."/>
            <person name="Helbert Y."/>
            <person name="Kane L.T."/>
            <person name="Ebling H."/>
            <person name="Zhang L."/>
            <person name="Liu B."/>
            <person name="Eaton Z."/>
            <person name="Mclaughlin S."/>
            <person name="Kingan S."/>
            <person name="Baybayan P."/>
            <person name="Concepcion G."/>
            <person name="Jordan M."/>
            <person name="Riva A."/>
            <person name="Barbazuk W."/>
            <person name="Harkins T."/>
        </authorList>
    </citation>
    <scope>NUCLEOTIDE SEQUENCE [LARGE SCALE GENOMIC DNA]</scope>
    <source>
        <strain evidence="2">cv. Jamaican Lion 4</strain>
        <tissue evidence="1">Leaf</tissue>
    </source>
</reference>
<dbReference type="PANTHER" id="PTHR45176:SF1">
    <property type="entry name" value="TRANSDUCIN FAMILY PROTEIN _ WD-40 REPEAT FAMILY PROTEIN-RELATED"/>
    <property type="match status" value="1"/>
</dbReference>
<name>A0A7J6H7C2_CANSA</name>
<dbReference type="PANTHER" id="PTHR45176">
    <property type="entry name" value="TRANSDUCIN FAMILY PROTEIN / WD-40 REPEAT FAMILY PROTEIN-RELATED"/>
    <property type="match status" value="1"/>
</dbReference>
<proteinExistence type="predicted"/>
<gene>
    <name evidence="1" type="ORF">G4B88_016502</name>
</gene>
<comment type="caution">
    <text evidence="1">The sequence shown here is derived from an EMBL/GenBank/DDBJ whole genome shotgun (WGS) entry which is preliminary data.</text>
</comment>
<protein>
    <submittedName>
        <fullName evidence="1">Uncharacterized protein</fullName>
    </submittedName>
</protein>
<dbReference type="EMBL" id="JAATIQ010000060">
    <property type="protein sequence ID" value="KAF4391192.1"/>
    <property type="molecule type" value="Genomic_DNA"/>
</dbReference>
<accession>A0A7J6H7C2</accession>
<dbReference type="SUPFAM" id="SSF101908">
    <property type="entry name" value="Putative isomerase YbhE"/>
    <property type="match status" value="1"/>
</dbReference>
<evidence type="ECO:0000313" key="1">
    <source>
        <dbReference type="EMBL" id="KAF4391192.1"/>
    </source>
</evidence>
<organism evidence="1 2">
    <name type="scientific">Cannabis sativa</name>
    <name type="common">Hemp</name>
    <name type="synonym">Marijuana</name>
    <dbReference type="NCBI Taxonomy" id="3483"/>
    <lineage>
        <taxon>Eukaryota</taxon>
        <taxon>Viridiplantae</taxon>
        <taxon>Streptophyta</taxon>
        <taxon>Embryophyta</taxon>
        <taxon>Tracheophyta</taxon>
        <taxon>Spermatophyta</taxon>
        <taxon>Magnoliopsida</taxon>
        <taxon>eudicotyledons</taxon>
        <taxon>Gunneridae</taxon>
        <taxon>Pentapetalae</taxon>
        <taxon>rosids</taxon>
        <taxon>fabids</taxon>
        <taxon>Rosales</taxon>
        <taxon>Cannabaceae</taxon>
        <taxon>Cannabis</taxon>
    </lineage>
</organism>